<evidence type="ECO:0000313" key="2">
    <source>
        <dbReference type="EMBL" id="KAF5203944.1"/>
    </source>
</evidence>
<proteinExistence type="predicted"/>
<sequence length="82" mass="9161">MEFKSVMLSRKSLLSLFVICILTCAPISADEPERVQVELCIGHSCPSNDICNNACKKIGYTQGGICKEKENRVWCCCSSWKI</sequence>
<reference evidence="2 3" key="1">
    <citation type="submission" date="2020-06" db="EMBL/GenBank/DDBJ databases">
        <title>Transcriptomic and genomic resources for Thalictrum thalictroides and T. hernandezii: Facilitating candidate gene discovery in an emerging model plant lineage.</title>
        <authorList>
            <person name="Arias T."/>
            <person name="Riano-Pachon D.M."/>
            <person name="Di Stilio V.S."/>
        </authorList>
    </citation>
    <scope>NUCLEOTIDE SEQUENCE [LARGE SCALE GENOMIC DNA]</scope>
    <source>
        <strain evidence="3">cv. WT478/WT964</strain>
        <tissue evidence="2">Leaves</tissue>
    </source>
</reference>
<keyword evidence="3" id="KW-1185">Reference proteome</keyword>
<comment type="caution">
    <text evidence="2">The sequence shown here is derived from an EMBL/GenBank/DDBJ whole genome shotgun (WGS) entry which is preliminary data.</text>
</comment>
<accession>A0A7J6X2P5</accession>
<dbReference type="Proteomes" id="UP000554482">
    <property type="component" value="Unassembled WGS sequence"/>
</dbReference>
<keyword evidence="1" id="KW-0732">Signal</keyword>
<organism evidence="2 3">
    <name type="scientific">Thalictrum thalictroides</name>
    <name type="common">Rue-anemone</name>
    <name type="synonym">Anemone thalictroides</name>
    <dbReference type="NCBI Taxonomy" id="46969"/>
    <lineage>
        <taxon>Eukaryota</taxon>
        <taxon>Viridiplantae</taxon>
        <taxon>Streptophyta</taxon>
        <taxon>Embryophyta</taxon>
        <taxon>Tracheophyta</taxon>
        <taxon>Spermatophyta</taxon>
        <taxon>Magnoliopsida</taxon>
        <taxon>Ranunculales</taxon>
        <taxon>Ranunculaceae</taxon>
        <taxon>Thalictroideae</taxon>
        <taxon>Thalictrum</taxon>
    </lineage>
</organism>
<protein>
    <recommendedName>
        <fullName evidence="4">Defensin-like protein</fullName>
    </recommendedName>
</protein>
<name>A0A7J6X2P5_THATH</name>
<feature type="chain" id="PRO_5029737175" description="Defensin-like protein" evidence="1">
    <location>
        <begin position="30"/>
        <end position="82"/>
    </location>
</feature>
<evidence type="ECO:0000313" key="3">
    <source>
        <dbReference type="Proteomes" id="UP000554482"/>
    </source>
</evidence>
<evidence type="ECO:0000256" key="1">
    <source>
        <dbReference type="SAM" id="SignalP"/>
    </source>
</evidence>
<dbReference type="AlphaFoldDB" id="A0A7J6X2P5"/>
<evidence type="ECO:0008006" key="4">
    <source>
        <dbReference type="Google" id="ProtNLM"/>
    </source>
</evidence>
<gene>
    <name evidence="2" type="ORF">FRX31_006469</name>
</gene>
<dbReference type="EMBL" id="JABWDY010006038">
    <property type="protein sequence ID" value="KAF5203944.1"/>
    <property type="molecule type" value="Genomic_DNA"/>
</dbReference>
<feature type="signal peptide" evidence="1">
    <location>
        <begin position="1"/>
        <end position="29"/>
    </location>
</feature>